<keyword evidence="2" id="KW-0274">FAD</keyword>
<dbReference type="GeneID" id="30211451"/>
<name>A0A1B9FZ64_9TREE</name>
<dbReference type="InterPro" id="IPR050982">
    <property type="entry name" value="Auxin_biosynth/cation_transpt"/>
</dbReference>
<dbReference type="Pfam" id="PF00743">
    <property type="entry name" value="FMO-like"/>
    <property type="match status" value="1"/>
</dbReference>
<feature type="region of interest" description="Disordered" evidence="4">
    <location>
        <begin position="542"/>
        <end position="571"/>
    </location>
</feature>
<dbReference type="RefSeq" id="XP_019045136.1">
    <property type="nucleotide sequence ID" value="XM_019193659.1"/>
</dbReference>
<feature type="region of interest" description="Disordered" evidence="4">
    <location>
        <begin position="98"/>
        <end position="119"/>
    </location>
</feature>
<proteinExistence type="predicted"/>
<evidence type="ECO:0000256" key="1">
    <source>
        <dbReference type="ARBA" id="ARBA00022630"/>
    </source>
</evidence>
<dbReference type="PANTHER" id="PTHR43539">
    <property type="entry name" value="FLAVIN-BINDING MONOOXYGENASE-LIKE PROTEIN (AFU_ORTHOLOGUE AFUA_4G09220)"/>
    <property type="match status" value="1"/>
</dbReference>
<feature type="signal peptide" evidence="5">
    <location>
        <begin position="1"/>
        <end position="19"/>
    </location>
</feature>
<dbReference type="EMBL" id="CP144546">
    <property type="protein sequence ID" value="WVW85174.1"/>
    <property type="molecule type" value="Genomic_DNA"/>
</dbReference>
<dbReference type="PANTHER" id="PTHR43539:SF87">
    <property type="entry name" value="DEPENDENT OXIDOREDUCTASE, PUTATIVE (AFU_ORTHOLOGUE AFUA_3G01002)-RELATED"/>
    <property type="match status" value="1"/>
</dbReference>
<keyword evidence="3" id="KW-0560">Oxidoreductase</keyword>
<reference evidence="7" key="2">
    <citation type="submission" date="2013-07" db="EMBL/GenBank/DDBJ databases">
        <authorList>
            <consortium name="The Broad Institute Genome Sequencing Platform"/>
            <person name="Cuomo C."/>
            <person name="Litvintseva A."/>
            <person name="Chen Y."/>
            <person name="Heitman J."/>
            <person name="Sun S."/>
            <person name="Springer D."/>
            <person name="Dromer F."/>
            <person name="Young S.K."/>
            <person name="Zeng Q."/>
            <person name="Gargeya S."/>
            <person name="Fitzgerald M."/>
            <person name="Abouelleil A."/>
            <person name="Alvarado L."/>
            <person name="Berlin A.M."/>
            <person name="Chapman S.B."/>
            <person name="Dewar J."/>
            <person name="Goldberg J."/>
            <person name="Griggs A."/>
            <person name="Gujja S."/>
            <person name="Hansen M."/>
            <person name="Howarth C."/>
            <person name="Imamovic A."/>
            <person name="Larimer J."/>
            <person name="McCowan C."/>
            <person name="Murphy C."/>
            <person name="Pearson M."/>
            <person name="Priest M."/>
            <person name="Roberts A."/>
            <person name="Saif S."/>
            <person name="Shea T."/>
            <person name="Sykes S."/>
            <person name="Wortman J."/>
            <person name="Nusbaum C."/>
            <person name="Birren B."/>
        </authorList>
    </citation>
    <scope>NUCLEOTIDE SEQUENCE</scope>
    <source>
        <strain evidence="7">CBS 10118</strain>
    </source>
</reference>
<keyword evidence="8" id="KW-1185">Reference proteome</keyword>
<evidence type="ECO:0000256" key="3">
    <source>
        <dbReference type="ARBA" id="ARBA00023002"/>
    </source>
</evidence>
<organism evidence="6">
    <name type="scientific">Kwoniella bestiolae CBS 10118</name>
    <dbReference type="NCBI Taxonomy" id="1296100"/>
    <lineage>
        <taxon>Eukaryota</taxon>
        <taxon>Fungi</taxon>
        <taxon>Dikarya</taxon>
        <taxon>Basidiomycota</taxon>
        <taxon>Agaricomycotina</taxon>
        <taxon>Tremellomycetes</taxon>
        <taxon>Tremellales</taxon>
        <taxon>Cryptococcaceae</taxon>
        <taxon>Kwoniella</taxon>
    </lineage>
</organism>
<dbReference type="GO" id="GO:0004499">
    <property type="term" value="F:N,N-dimethylaniline monooxygenase activity"/>
    <property type="evidence" value="ECO:0007669"/>
    <property type="project" value="InterPro"/>
</dbReference>
<evidence type="ECO:0000256" key="2">
    <source>
        <dbReference type="ARBA" id="ARBA00022827"/>
    </source>
</evidence>
<evidence type="ECO:0000256" key="4">
    <source>
        <dbReference type="SAM" id="MobiDB-lite"/>
    </source>
</evidence>
<dbReference type="Proteomes" id="UP000092730">
    <property type="component" value="Chromosome 6"/>
</dbReference>
<feature type="compositionally biased region" description="Basic and acidic residues" evidence="4">
    <location>
        <begin position="106"/>
        <end position="119"/>
    </location>
</feature>
<keyword evidence="1" id="KW-0285">Flavoprotein</keyword>
<reference evidence="6" key="1">
    <citation type="submission" date="2013-07" db="EMBL/GenBank/DDBJ databases">
        <title>The Genome Sequence of Cryptococcus bestiolae CBS10118.</title>
        <authorList>
            <consortium name="The Broad Institute Genome Sequencing Platform"/>
            <person name="Cuomo C."/>
            <person name="Litvintseva A."/>
            <person name="Chen Y."/>
            <person name="Heitman J."/>
            <person name="Sun S."/>
            <person name="Springer D."/>
            <person name="Dromer F."/>
            <person name="Young S.K."/>
            <person name="Zeng Q."/>
            <person name="Gargeya S."/>
            <person name="Fitzgerald M."/>
            <person name="Abouelleil A."/>
            <person name="Alvarado L."/>
            <person name="Berlin A.M."/>
            <person name="Chapman S.B."/>
            <person name="Dewar J."/>
            <person name="Goldberg J."/>
            <person name="Griggs A."/>
            <person name="Gujja S."/>
            <person name="Hansen M."/>
            <person name="Howarth C."/>
            <person name="Imamovic A."/>
            <person name="Larimer J."/>
            <person name="McCowan C."/>
            <person name="Murphy C."/>
            <person name="Pearson M."/>
            <person name="Priest M."/>
            <person name="Roberts A."/>
            <person name="Saif S."/>
            <person name="Shea T."/>
            <person name="Sykes S."/>
            <person name="Wortman J."/>
            <person name="Nusbaum C."/>
            <person name="Birren B."/>
        </authorList>
    </citation>
    <scope>NUCLEOTIDE SEQUENCE [LARGE SCALE GENOMIC DNA]</scope>
    <source>
        <strain evidence="6">CBS 10118</strain>
    </source>
</reference>
<dbReference type="EMBL" id="KI894023">
    <property type="protein sequence ID" value="OCF24066.1"/>
    <property type="molecule type" value="Genomic_DNA"/>
</dbReference>
<dbReference type="PRINTS" id="PR00419">
    <property type="entry name" value="ADXRDTASE"/>
</dbReference>
<dbReference type="InterPro" id="IPR020946">
    <property type="entry name" value="Flavin_mOase-like"/>
</dbReference>
<dbReference type="STRING" id="1296100.A0A1B9FZ64"/>
<evidence type="ECO:0000256" key="5">
    <source>
        <dbReference type="SAM" id="SignalP"/>
    </source>
</evidence>
<keyword evidence="5" id="KW-0732">Signal</keyword>
<reference evidence="6" key="3">
    <citation type="submission" date="2014-01" db="EMBL/GenBank/DDBJ databases">
        <title>Evolution of pathogenesis and genome organization in the Tremellales.</title>
        <authorList>
            <person name="Cuomo C."/>
            <person name="Litvintseva A."/>
            <person name="Heitman J."/>
            <person name="Chen Y."/>
            <person name="Sun S."/>
            <person name="Springer D."/>
            <person name="Dromer F."/>
            <person name="Young S."/>
            <person name="Zeng Q."/>
            <person name="Chapman S."/>
            <person name="Gujja S."/>
            <person name="Saif S."/>
            <person name="Birren B."/>
        </authorList>
    </citation>
    <scope>NUCLEOTIDE SEQUENCE</scope>
    <source>
        <strain evidence="6">CBS 10118</strain>
    </source>
</reference>
<dbReference type="KEGG" id="kbi:30211451"/>
<evidence type="ECO:0000313" key="8">
    <source>
        <dbReference type="Proteomes" id="UP000092730"/>
    </source>
</evidence>
<dbReference type="SUPFAM" id="SSF51905">
    <property type="entry name" value="FAD/NAD(P)-binding domain"/>
    <property type="match status" value="1"/>
</dbReference>
<dbReference type="AlphaFoldDB" id="A0A1B9FZ64"/>
<evidence type="ECO:0000313" key="6">
    <source>
        <dbReference type="EMBL" id="OCF24066.1"/>
    </source>
</evidence>
<dbReference type="Gene3D" id="3.50.50.60">
    <property type="entry name" value="FAD/NAD(P)-binding domain"/>
    <property type="match status" value="2"/>
</dbReference>
<dbReference type="GO" id="GO:0050660">
    <property type="term" value="F:flavin adenine dinucleotide binding"/>
    <property type="evidence" value="ECO:0007669"/>
    <property type="project" value="InterPro"/>
</dbReference>
<protein>
    <submittedName>
        <fullName evidence="6">Uncharacterized protein</fullName>
    </submittedName>
</protein>
<gene>
    <name evidence="6" type="ORF">I302_07052</name>
    <name evidence="7" type="ORF">I302_107212</name>
</gene>
<reference evidence="7" key="4">
    <citation type="submission" date="2024-02" db="EMBL/GenBank/DDBJ databases">
        <title>Comparative genomics of Cryptococcus and Kwoniella reveals pathogenesis evolution and contrasting modes of karyotype evolution via chromosome fusion or intercentromeric recombination.</title>
        <authorList>
            <person name="Coelho M.A."/>
            <person name="David-Palma M."/>
            <person name="Shea T."/>
            <person name="Bowers K."/>
            <person name="McGinley-Smith S."/>
            <person name="Mohammad A.W."/>
            <person name="Gnirke A."/>
            <person name="Yurkov A.M."/>
            <person name="Nowrousian M."/>
            <person name="Sun S."/>
            <person name="Cuomo C.A."/>
            <person name="Heitman J."/>
        </authorList>
    </citation>
    <scope>NUCLEOTIDE SEQUENCE</scope>
    <source>
        <strain evidence="7">CBS 10118</strain>
    </source>
</reference>
<dbReference type="VEuPathDB" id="FungiDB:I302_07052"/>
<feature type="chain" id="PRO_5042334733" evidence="5">
    <location>
        <begin position="20"/>
        <end position="571"/>
    </location>
</feature>
<dbReference type="Pfam" id="PF13450">
    <property type="entry name" value="NAD_binding_8"/>
    <property type="match status" value="1"/>
</dbReference>
<sequence>MRLTLLVVLTIGLNSRVSADVTSHQAPFRSPMVGDWYRFPKDIRKVAVIGAGPSGLQSAAALVKEGFDVRLIERSDAPGGTWYHNELTPVRESFPDDDLQTAAYRPDPRSKSTEYYREGDDGLTLSERWREHIRPSPIWDDLETNSSPAFTTLPEIEYPKDAAWALQAQLVQRHVRTYASTHRLNVNDRPINSSSPNIVLYSTRVELLRKEGSEWRLWLKRLTRLPESDEIKAEWWEEKFDAVVVATGGYHAAHVPDIPGLTQWSTVQRRDGHFPVHHSQHYRNPAPYKRKTVLIVGASVSASEISRRIGPHVDKLYISIRNTTRSTYMARRSIRRIHSEAKQIPEVVEFGRLSSNTSIRAGQIRLSDGTWLDGIDEIILATGYRRSLPFLGDYYSIGGKVSPDKKDSPILTDAHNLHSLSWTGHYIPDPTLAFTNVRPWTYGRYQSLAFAKVWKGTARLINKDRLWDEYFNDNHWQAPAAVVFGTIEEETLGRQYVAWLNQESVLHGGRLVDQWPIEERERFAYYSDEAWENGYTSSDNFTKIENTPRSEWPGYPRERETSYAFDSGSEW</sequence>
<dbReference type="GO" id="GO:0050661">
    <property type="term" value="F:NADP binding"/>
    <property type="evidence" value="ECO:0007669"/>
    <property type="project" value="InterPro"/>
</dbReference>
<dbReference type="OrthoDB" id="66881at2759"/>
<evidence type="ECO:0000313" key="7">
    <source>
        <dbReference type="EMBL" id="WVW85174.1"/>
    </source>
</evidence>
<dbReference type="InterPro" id="IPR036188">
    <property type="entry name" value="FAD/NAD-bd_sf"/>
</dbReference>
<accession>A0A1B9FZ64</accession>